<evidence type="ECO:0000313" key="9">
    <source>
        <dbReference type="EMBL" id="KAL3124394.1"/>
    </source>
</evidence>
<keyword evidence="5" id="KW-0804">Transcription</keyword>
<reference evidence="9 10" key="1">
    <citation type="submission" date="2024-10" db="EMBL/GenBank/DDBJ databases">
        <authorList>
            <person name="Kim D."/>
        </authorList>
    </citation>
    <scope>NUCLEOTIDE SEQUENCE [LARGE SCALE GENOMIC DNA]</scope>
    <source>
        <strain evidence="9">BH-2024</strain>
    </source>
</reference>
<comment type="subcellular location">
    <subcellularLocation>
        <location evidence="1">Nucleus</location>
    </subcellularLocation>
</comment>
<dbReference type="EMBL" id="JBICBT010000074">
    <property type="protein sequence ID" value="KAL3124394.1"/>
    <property type="molecule type" value="Genomic_DNA"/>
</dbReference>
<keyword evidence="10" id="KW-1185">Reference proteome</keyword>
<evidence type="ECO:0000256" key="4">
    <source>
        <dbReference type="ARBA" id="ARBA00023125"/>
    </source>
</evidence>
<accession>A0ABD2MA61</accession>
<gene>
    <name evidence="9" type="ORF">niasHT_000818</name>
</gene>
<sequence length="353" mass="39016">MAPKSLPPELLFEFVPFVRAEDAVPNAFSSCRLFHNLLLPRVDKWKEALLMDQKIIKSQAEKIKHLEALVEKLNAEKQKALTDQQPQSSSTASAKSPSKPFKKEVKGRLTFENGSAANYPVSFGEVQRRVESPDRMKISDFLILFHLRKIGSNSADLRKSIEESGIKIRTEQRQHSEDTCFTFLLEAEAVQLSQDFAKLCDRNYPIKPIANEMTSGENGGESGTKPYSMEELGTVRRFLAEILDFQGADESPHTPHLQLPIIAVKKKQIGKEVGAGFNRFSLATHGFGGYAFTSVINVLIKLVKEWTVEAGEGSDLLQFCAAASSSALPSSPLSVFSNSAQYHLMPTGAARPS</sequence>
<comment type="caution">
    <text evidence="9">The sequence shown here is derived from an EMBL/GenBank/DDBJ whole genome shotgun (WGS) entry which is preliminary data.</text>
</comment>
<comment type="similarity">
    <text evidence="2">Belongs to the AP-2 family.</text>
</comment>
<name>A0ABD2MA61_9BILA</name>
<evidence type="ECO:0000313" key="10">
    <source>
        <dbReference type="Proteomes" id="UP001620626"/>
    </source>
</evidence>
<evidence type="ECO:0000259" key="8">
    <source>
        <dbReference type="Pfam" id="PF03299"/>
    </source>
</evidence>
<evidence type="ECO:0000256" key="3">
    <source>
        <dbReference type="ARBA" id="ARBA00023015"/>
    </source>
</evidence>
<evidence type="ECO:0000256" key="2">
    <source>
        <dbReference type="ARBA" id="ARBA00007770"/>
    </source>
</evidence>
<dbReference type="Pfam" id="PF03299">
    <property type="entry name" value="TF_AP-2"/>
    <property type="match status" value="1"/>
</dbReference>
<dbReference type="GO" id="GO:0003677">
    <property type="term" value="F:DNA binding"/>
    <property type="evidence" value="ECO:0007669"/>
    <property type="project" value="UniProtKB-KW"/>
</dbReference>
<evidence type="ECO:0000256" key="1">
    <source>
        <dbReference type="ARBA" id="ARBA00004123"/>
    </source>
</evidence>
<organism evidence="9 10">
    <name type="scientific">Heterodera trifolii</name>
    <dbReference type="NCBI Taxonomy" id="157864"/>
    <lineage>
        <taxon>Eukaryota</taxon>
        <taxon>Metazoa</taxon>
        <taxon>Ecdysozoa</taxon>
        <taxon>Nematoda</taxon>
        <taxon>Chromadorea</taxon>
        <taxon>Rhabditida</taxon>
        <taxon>Tylenchina</taxon>
        <taxon>Tylenchomorpha</taxon>
        <taxon>Tylenchoidea</taxon>
        <taxon>Heteroderidae</taxon>
        <taxon>Heteroderinae</taxon>
        <taxon>Heterodera</taxon>
    </lineage>
</organism>
<proteinExistence type="inferred from homology"/>
<evidence type="ECO:0000256" key="6">
    <source>
        <dbReference type="ARBA" id="ARBA00023242"/>
    </source>
</evidence>
<dbReference type="InterPro" id="IPR004979">
    <property type="entry name" value="TF_AP2"/>
</dbReference>
<dbReference type="PANTHER" id="PTHR10812">
    <property type="entry name" value="TRANSCRIPTION FACTOR AP-2"/>
    <property type="match status" value="1"/>
</dbReference>
<protein>
    <recommendedName>
        <fullName evidence="8">Transcription factor AP-2 C-terminal domain-containing protein</fullName>
    </recommendedName>
</protein>
<dbReference type="AlphaFoldDB" id="A0ABD2MA61"/>
<keyword evidence="4" id="KW-0238">DNA-binding</keyword>
<evidence type="ECO:0000256" key="7">
    <source>
        <dbReference type="SAM" id="MobiDB-lite"/>
    </source>
</evidence>
<keyword evidence="3" id="KW-0805">Transcription regulation</keyword>
<dbReference type="PANTHER" id="PTHR10812:SF16">
    <property type="entry name" value="TRANSCRIPTION FACTOR AP-2 C-TERMINAL DOMAIN-CONTAINING PROTEIN-RELATED"/>
    <property type="match status" value="1"/>
</dbReference>
<feature type="domain" description="Transcription factor AP-2 C-terminal" evidence="8">
    <location>
        <begin position="103"/>
        <end position="305"/>
    </location>
</feature>
<dbReference type="Proteomes" id="UP001620626">
    <property type="component" value="Unassembled WGS sequence"/>
</dbReference>
<feature type="region of interest" description="Disordered" evidence="7">
    <location>
        <begin position="78"/>
        <end position="102"/>
    </location>
</feature>
<evidence type="ECO:0000256" key="5">
    <source>
        <dbReference type="ARBA" id="ARBA00023163"/>
    </source>
</evidence>
<keyword evidence="6" id="KW-0539">Nucleus</keyword>
<dbReference type="GO" id="GO:0005634">
    <property type="term" value="C:nucleus"/>
    <property type="evidence" value="ECO:0007669"/>
    <property type="project" value="UniProtKB-SubCell"/>
</dbReference>
<feature type="compositionally biased region" description="Low complexity" evidence="7">
    <location>
        <begin position="84"/>
        <end position="99"/>
    </location>
</feature>
<dbReference type="InterPro" id="IPR013854">
    <property type="entry name" value="TF_AP2_C"/>
</dbReference>